<proteinExistence type="predicted"/>
<evidence type="ECO:0008006" key="4">
    <source>
        <dbReference type="Google" id="ProtNLM"/>
    </source>
</evidence>
<feature type="transmembrane region" description="Helical" evidence="1">
    <location>
        <begin position="187"/>
        <end position="213"/>
    </location>
</feature>
<dbReference type="EMBL" id="CAUYUJ010001027">
    <property type="protein sequence ID" value="CAK0793787.1"/>
    <property type="molecule type" value="Genomic_DNA"/>
</dbReference>
<keyword evidence="3" id="KW-1185">Reference proteome</keyword>
<dbReference type="Proteomes" id="UP001189429">
    <property type="component" value="Unassembled WGS sequence"/>
</dbReference>
<comment type="caution">
    <text evidence="2">The sequence shown here is derived from an EMBL/GenBank/DDBJ whole genome shotgun (WGS) entry which is preliminary data.</text>
</comment>
<accession>A0ABN9PQ62</accession>
<name>A0ABN9PQ62_9DINO</name>
<reference evidence="2" key="1">
    <citation type="submission" date="2023-10" db="EMBL/GenBank/DDBJ databases">
        <authorList>
            <person name="Chen Y."/>
            <person name="Shah S."/>
            <person name="Dougan E. K."/>
            <person name="Thang M."/>
            <person name="Chan C."/>
        </authorList>
    </citation>
    <scope>NUCLEOTIDE SEQUENCE [LARGE SCALE GENOMIC DNA]</scope>
</reference>
<gene>
    <name evidence="2" type="ORF">PCOR1329_LOCUS3958</name>
</gene>
<sequence>MVWVLKNLRFWGLALLLVGAYVALSVGELCRHYGLWPARARMLASDFVNLARFAEVALFPSIAALCEEMSEQRRHVYVDNDAGEEVQARRNLALGKIRTEDFQKMELADRTEFDGVSDQEHVHLLTQLGLKVLTGVILQLWVQASFYELGFDAAGEAARHEVVAGMLISAVLVFATALRFCDVASKLGCVGVSLFLVCALVVVWSAAKVYFAYVCSDHLWNLSTGCDFEFDRRRE</sequence>
<evidence type="ECO:0000313" key="2">
    <source>
        <dbReference type="EMBL" id="CAK0793787.1"/>
    </source>
</evidence>
<organism evidence="2 3">
    <name type="scientific">Prorocentrum cordatum</name>
    <dbReference type="NCBI Taxonomy" id="2364126"/>
    <lineage>
        <taxon>Eukaryota</taxon>
        <taxon>Sar</taxon>
        <taxon>Alveolata</taxon>
        <taxon>Dinophyceae</taxon>
        <taxon>Prorocentrales</taxon>
        <taxon>Prorocentraceae</taxon>
        <taxon>Prorocentrum</taxon>
    </lineage>
</organism>
<feature type="transmembrane region" description="Helical" evidence="1">
    <location>
        <begin position="122"/>
        <end position="142"/>
    </location>
</feature>
<protein>
    <recommendedName>
        <fullName evidence="4">Solute carrier family 40 protein</fullName>
    </recommendedName>
</protein>
<feature type="transmembrane region" description="Helical" evidence="1">
    <location>
        <begin position="162"/>
        <end position="180"/>
    </location>
</feature>
<keyword evidence="1" id="KW-0812">Transmembrane</keyword>
<evidence type="ECO:0000256" key="1">
    <source>
        <dbReference type="SAM" id="Phobius"/>
    </source>
</evidence>
<keyword evidence="1" id="KW-0472">Membrane</keyword>
<evidence type="ECO:0000313" key="3">
    <source>
        <dbReference type="Proteomes" id="UP001189429"/>
    </source>
</evidence>
<keyword evidence="1" id="KW-1133">Transmembrane helix</keyword>